<keyword evidence="3" id="KW-1185">Reference proteome</keyword>
<dbReference type="Proteomes" id="UP000078428">
    <property type="component" value="Unassembled WGS sequence"/>
</dbReference>
<feature type="transmembrane region" description="Helical" evidence="1">
    <location>
        <begin position="81"/>
        <end position="102"/>
    </location>
</feature>
<feature type="transmembrane region" description="Helical" evidence="1">
    <location>
        <begin position="36"/>
        <end position="52"/>
    </location>
</feature>
<name>A0A178MCG0_9PROT</name>
<gene>
    <name evidence="2" type="ORF">A6A04_20690</name>
</gene>
<proteinExistence type="predicted"/>
<evidence type="ECO:0000313" key="3">
    <source>
        <dbReference type="Proteomes" id="UP000078428"/>
    </source>
</evidence>
<keyword evidence="1" id="KW-0812">Transmembrane</keyword>
<dbReference type="RefSeq" id="WP_068495149.1">
    <property type="nucleotide sequence ID" value="NZ_LWQT01000092.1"/>
</dbReference>
<dbReference type="STRING" id="1285242.A6A04_20690"/>
<keyword evidence="1" id="KW-0472">Membrane</keyword>
<dbReference type="OrthoDB" id="769710at2"/>
<sequence length="141" mass="14882">MIVWSGNGYVLPLLVAVTVALGLVSGTALGLSDTHAVAVGYTLAAVATWIIGRRMNDPAKGYPMIDAKTGETVILRTRHTVFWVEVQWWAIPCALAAIGNGFRGALFPVSADPWPVVFVLVGLGLGGMVLGPFILRRLGAP</sequence>
<organism evidence="2 3">
    <name type="scientific">Paramagnetospirillum marisnigri</name>
    <dbReference type="NCBI Taxonomy" id="1285242"/>
    <lineage>
        <taxon>Bacteria</taxon>
        <taxon>Pseudomonadati</taxon>
        <taxon>Pseudomonadota</taxon>
        <taxon>Alphaproteobacteria</taxon>
        <taxon>Rhodospirillales</taxon>
        <taxon>Magnetospirillaceae</taxon>
        <taxon>Paramagnetospirillum</taxon>
    </lineage>
</organism>
<reference evidence="2 3" key="1">
    <citation type="submission" date="2016-04" db="EMBL/GenBank/DDBJ databases">
        <title>Draft genome sequence of freshwater magnetotactic bacteria Magnetospirillum marisnigri SP-1 and Magnetospirillum moscoviense BB-1.</title>
        <authorList>
            <person name="Koziaeva V."/>
            <person name="Dziuba M.V."/>
            <person name="Ivanov T.M."/>
            <person name="Kuznetsov B."/>
            <person name="Grouzdev D.S."/>
        </authorList>
    </citation>
    <scope>NUCLEOTIDE SEQUENCE [LARGE SCALE GENOMIC DNA]</scope>
    <source>
        <strain evidence="2 3">SP-1</strain>
    </source>
</reference>
<protein>
    <submittedName>
        <fullName evidence="2">Uncharacterized protein</fullName>
    </submittedName>
</protein>
<keyword evidence="1" id="KW-1133">Transmembrane helix</keyword>
<dbReference type="AlphaFoldDB" id="A0A178MCG0"/>
<comment type="caution">
    <text evidence="2">The sequence shown here is derived from an EMBL/GenBank/DDBJ whole genome shotgun (WGS) entry which is preliminary data.</text>
</comment>
<evidence type="ECO:0000313" key="2">
    <source>
        <dbReference type="EMBL" id="OAN46243.1"/>
    </source>
</evidence>
<evidence type="ECO:0000256" key="1">
    <source>
        <dbReference type="SAM" id="Phobius"/>
    </source>
</evidence>
<feature type="transmembrane region" description="Helical" evidence="1">
    <location>
        <begin position="114"/>
        <end position="135"/>
    </location>
</feature>
<accession>A0A178MCG0</accession>
<dbReference type="EMBL" id="LWQT01000092">
    <property type="protein sequence ID" value="OAN46243.1"/>
    <property type="molecule type" value="Genomic_DNA"/>
</dbReference>